<organism evidence="2 3">
    <name type="scientific">Physcomitrium patens</name>
    <name type="common">Spreading-leaved earth moss</name>
    <name type="synonym">Physcomitrella patens</name>
    <dbReference type="NCBI Taxonomy" id="3218"/>
    <lineage>
        <taxon>Eukaryota</taxon>
        <taxon>Viridiplantae</taxon>
        <taxon>Streptophyta</taxon>
        <taxon>Embryophyta</taxon>
        <taxon>Bryophyta</taxon>
        <taxon>Bryophytina</taxon>
        <taxon>Bryopsida</taxon>
        <taxon>Funariidae</taxon>
        <taxon>Funariales</taxon>
        <taxon>Funariaceae</taxon>
        <taxon>Physcomitrium</taxon>
    </lineage>
</organism>
<protein>
    <submittedName>
        <fullName evidence="2">Uncharacterized protein</fullName>
    </submittedName>
</protein>
<feature type="region of interest" description="Disordered" evidence="1">
    <location>
        <begin position="68"/>
        <end position="110"/>
    </location>
</feature>
<evidence type="ECO:0000313" key="3">
    <source>
        <dbReference type="Proteomes" id="UP000006727"/>
    </source>
</evidence>
<keyword evidence="3" id="KW-1185">Reference proteome</keyword>
<proteinExistence type="predicted"/>
<reference evidence="2" key="3">
    <citation type="submission" date="2020-12" db="UniProtKB">
        <authorList>
            <consortium name="EnsemblPlants"/>
        </authorList>
    </citation>
    <scope>IDENTIFICATION</scope>
</reference>
<dbReference type="AlphaFoldDB" id="A0A7I4CND3"/>
<dbReference type="Proteomes" id="UP000006727">
    <property type="component" value="Chromosome 25"/>
</dbReference>
<dbReference type="EnsemblPlants" id="Pp3c25_14790V3.1">
    <property type="protein sequence ID" value="Pp3c25_14790V3.1"/>
    <property type="gene ID" value="Pp3c25_14790"/>
</dbReference>
<evidence type="ECO:0000313" key="2">
    <source>
        <dbReference type="EnsemblPlants" id="Pp3c25_14790V3.1"/>
    </source>
</evidence>
<dbReference type="InterPro" id="IPR021848">
    <property type="entry name" value="HODM_asu-like"/>
</dbReference>
<dbReference type="Pfam" id="PF11927">
    <property type="entry name" value="HODM_asu-like"/>
    <property type="match status" value="1"/>
</dbReference>
<accession>A0A7I4CND3</accession>
<feature type="compositionally biased region" description="Low complexity" evidence="1">
    <location>
        <begin position="89"/>
        <end position="104"/>
    </location>
</feature>
<reference evidence="2 3" key="2">
    <citation type="journal article" date="2018" name="Plant J.">
        <title>The Physcomitrella patens chromosome-scale assembly reveals moss genome structure and evolution.</title>
        <authorList>
            <person name="Lang D."/>
            <person name="Ullrich K.K."/>
            <person name="Murat F."/>
            <person name="Fuchs J."/>
            <person name="Jenkins J."/>
            <person name="Haas F.B."/>
            <person name="Piednoel M."/>
            <person name="Gundlach H."/>
            <person name="Van Bel M."/>
            <person name="Meyberg R."/>
            <person name="Vives C."/>
            <person name="Morata J."/>
            <person name="Symeonidi A."/>
            <person name="Hiss M."/>
            <person name="Muchero W."/>
            <person name="Kamisugi Y."/>
            <person name="Saleh O."/>
            <person name="Blanc G."/>
            <person name="Decker E.L."/>
            <person name="van Gessel N."/>
            <person name="Grimwood J."/>
            <person name="Hayes R.D."/>
            <person name="Graham S.W."/>
            <person name="Gunter L.E."/>
            <person name="McDaniel S.F."/>
            <person name="Hoernstein S.N.W."/>
            <person name="Larsson A."/>
            <person name="Li F.W."/>
            <person name="Perroud P.F."/>
            <person name="Phillips J."/>
            <person name="Ranjan P."/>
            <person name="Rokshar D.S."/>
            <person name="Rothfels C.J."/>
            <person name="Schneider L."/>
            <person name="Shu S."/>
            <person name="Stevenson D.W."/>
            <person name="Thummler F."/>
            <person name="Tillich M."/>
            <person name="Villarreal Aguilar J.C."/>
            <person name="Widiez T."/>
            <person name="Wong G.K."/>
            <person name="Wymore A."/>
            <person name="Zhang Y."/>
            <person name="Zimmer A.D."/>
            <person name="Quatrano R.S."/>
            <person name="Mayer K.F.X."/>
            <person name="Goodstein D."/>
            <person name="Casacuberta J.M."/>
            <person name="Vandepoele K."/>
            <person name="Reski R."/>
            <person name="Cuming A.C."/>
            <person name="Tuskan G.A."/>
            <person name="Maumus F."/>
            <person name="Salse J."/>
            <person name="Schmutz J."/>
            <person name="Rensing S.A."/>
        </authorList>
    </citation>
    <scope>NUCLEOTIDE SEQUENCE [LARGE SCALE GENOMIC DNA]</scope>
    <source>
        <strain evidence="2 3">cv. Gransden 2004</strain>
    </source>
</reference>
<name>A0A7I4CND3_PHYPA</name>
<reference evidence="2 3" key="1">
    <citation type="journal article" date="2008" name="Science">
        <title>The Physcomitrella genome reveals evolutionary insights into the conquest of land by plants.</title>
        <authorList>
            <person name="Rensing S."/>
            <person name="Lang D."/>
            <person name="Zimmer A."/>
            <person name="Terry A."/>
            <person name="Salamov A."/>
            <person name="Shapiro H."/>
            <person name="Nishiyama T."/>
            <person name="Perroud P.-F."/>
            <person name="Lindquist E."/>
            <person name="Kamisugi Y."/>
            <person name="Tanahashi T."/>
            <person name="Sakakibara K."/>
            <person name="Fujita T."/>
            <person name="Oishi K."/>
            <person name="Shin-I T."/>
            <person name="Kuroki Y."/>
            <person name="Toyoda A."/>
            <person name="Suzuki Y."/>
            <person name="Hashimoto A."/>
            <person name="Yamaguchi K."/>
            <person name="Sugano A."/>
            <person name="Kohara Y."/>
            <person name="Fujiyama A."/>
            <person name="Anterola A."/>
            <person name="Aoki S."/>
            <person name="Ashton N."/>
            <person name="Barbazuk W.B."/>
            <person name="Barker E."/>
            <person name="Bennetzen J."/>
            <person name="Bezanilla M."/>
            <person name="Blankenship R."/>
            <person name="Cho S.H."/>
            <person name="Dutcher S."/>
            <person name="Estelle M."/>
            <person name="Fawcett J.A."/>
            <person name="Gundlach H."/>
            <person name="Hanada K."/>
            <person name="Heyl A."/>
            <person name="Hicks K.A."/>
            <person name="Hugh J."/>
            <person name="Lohr M."/>
            <person name="Mayer K."/>
            <person name="Melkozernov A."/>
            <person name="Murata T."/>
            <person name="Nelson D."/>
            <person name="Pils B."/>
            <person name="Prigge M."/>
            <person name="Reiss B."/>
            <person name="Renner T."/>
            <person name="Rombauts S."/>
            <person name="Rushton P."/>
            <person name="Sanderfoot A."/>
            <person name="Schween G."/>
            <person name="Shiu S.-H."/>
            <person name="Stueber K."/>
            <person name="Theodoulou F.L."/>
            <person name="Tu H."/>
            <person name="Van de Peer Y."/>
            <person name="Verrier P.J."/>
            <person name="Waters E."/>
            <person name="Wood A."/>
            <person name="Yang L."/>
            <person name="Cove D."/>
            <person name="Cuming A."/>
            <person name="Hasebe M."/>
            <person name="Lucas S."/>
            <person name="Mishler D.B."/>
            <person name="Reski R."/>
            <person name="Grigoriev I."/>
            <person name="Quatrano R.S."/>
            <person name="Boore J.L."/>
        </authorList>
    </citation>
    <scope>NUCLEOTIDE SEQUENCE [LARGE SCALE GENOMIC DNA]</scope>
    <source>
        <strain evidence="2 3">cv. Gransden 2004</strain>
    </source>
</reference>
<dbReference type="EnsemblPlants" id="Pp3c25_14790V3.2">
    <property type="protein sequence ID" value="Pp3c25_14790V3.2"/>
    <property type="gene ID" value="Pp3c25_14790"/>
</dbReference>
<dbReference type="EMBL" id="ABEU02000025">
    <property type="status" value="NOT_ANNOTATED_CDS"/>
    <property type="molecule type" value="Genomic_DNA"/>
</dbReference>
<dbReference type="Gramene" id="Pp3c25_14790V3.1">
    <property type="protein sequence ID" value="Pp3c25_14790V3.1"/>
    <property type="gene ID" value="Pp3c25_14790"/>
</dbReference>
<sequence>MASLRIPTAIAQTNILRHMHKTCTDCSLTSLDQHGIGFAAPSPNLSAIGTPRGRLPIVRAGGCPFGFKNTTGKGSNRESSMETNVTATASSPVDSPYAPSPSADAPDEVNLGPGAQRLRKQTGNFWRCLPTFFHVRFPDRFCRDGGMLFNLTSGEKFNVYDKSLNPLEVMSRVVQEHICLLMNVNGTLRLVSGAVLFPQRWQLLEKMGMDIASIHMSVPLLANEIGSAVYQFFTRLKVGKPVWRANWAIVDDPTLFQSLNEEDIYAAIQGKKRRTFDSTAHRGTVSSQLFTRCERETLMKLPRSGAIVFTIRTYIRPLSVFKIDPFWHSRWCKLWRLFQTPSPDTSQ</sequence>
<dbReference type="InParanoid" id="A0A7I4CND3"/>
<dbReference type="Gramene" id="Pp3c25_14790V3.2">
    <property type="protein sequence ID" value="Pp3c25_14790V3.2"/>
    <property type="gene ID" value="Pp3c25_14790"/>
</dbReference>
<evidence type="ECO:0000256" key="1">
    <source>
        <dbReference type="SAM" id="MobiDB-lite"/>
    </source>
</evidence>